<dbReference type="NCBIfam" id="TIGR00112">
    <property type="entry name" value="proC"/>
    <property type="match status" value="1"/>
</dbReference>
<dbReference type="Proteomes" id="UP000700908">
    <property type="component" value="Unassembled WGS sequence"/>
</dbReference>
<keyword evidence="4" id="KW-0963">Cytoplasm</keyword>
<dbReference type="InterPro" id="IPR053790">
    <property type="entry name" value="P5CR-like_CS"/>
</dbReference>
<keyword evidence="10" id="KW-1185">Reference proteome</keyword>
<comment type="catalytic activity">
    <reaction evidence="4">
        <text>L-proline + NAD(+) = (S)-1-pyrroline-5-carboxylate + NADH + 2 H(+)</text>
        <dbReference type="Rhea" id="RHEA:14105"/>
        <dbReference type="ChEBI" id="CHEBI:15378"/>
        <dbReference type="ChEBI" id="CHEBI:17388"/>
        <dbReference type="ChEBI" id="CHEBI:57540"/>
        <dbReference type="ChEBI" id="CHEBI:57945"/>
        <dbReference type="ChEBI" id="CHEBI:60039"/>
        <dbReference type="EC" id="1.5.1.2"/>
    </reaction>
</comment>
<comment type="function">
    <text evidence="4">Catalyzes the reduction of 1-pyrroline-5-carboxylate (PCA) to L-proline.</text>
</comment>
<dbReference type="Gene3D" id="1.10.3730.10">
    <property type="entry name" value="ProC C-terminal domain-like"/>
    <property type="match status" value="1"/>
</dbReference>
<dbReference type="SUPFAM" id="SSF51735">
    <property type="entry name" value="NAD(P)-binding Rossmann-fold domains"/>
    <property type="match status" value="1"/>
</dbReference>
<organism evidence="9 10">
    <name type="scientific">Collinsella ureilytica</name>
    <dbReference type="NCBI Taxonomy" id="2869515"/>
    <lineage>
        <taxon>Bacteria</taxon>
        <taxon>Bacillati</taxon>
        <taxon>Actinomycetota</taxon>
        <taxon>Coriobacteriia</taxon>
        <taxon>Coriobacteriales</taxon>
        <taxon>Coriobacteriaceae</taxon>
        <taxon>Collinsella</taxon>
    </lineage>
</organism>
<dbReference type="Pfam" id="PF03807">
    <property type="entry name" value="F420_oxidored"/>
    <property type="match status" value="1"/>
</dbReference>
<dbReference type="PIRSF" id="PIRSF000193">
    <property type="entry name" value="Pyrrol-5-carb_rd"/>
    <property type="match status" value="1"/>
</dbReference>
<keyword evidence="3 4" id="KW-0560">Oxidoreductase</keyword>
<evidence type="ECO:0000256" key="4">
    <source>
        <dbReference type="HAMAP-Rule" id="MF_01925"/>
    </source>
</evidence>
<proteinExistence type="inferred from homology"/>
<comment type="pathway">
    <text evidence="4 6">Amino-acid biosynthesis; L-proline biosynthesis; L-proline from L-glutamate 5-semialdehyde: step 1/1.</text>
</comment>
<dbReference type="InterPro" id="IPR028939">
    <property type="entry name" value="P5C_Rdtase_cat_N"/>
</dbReference>
<dbReference type="HAMAP" id="MF_01925">
    <property type="entry name" value="P5C_reductase"/>
    <property type="match status" value="1"/>
</dbReference>
<dbReference type="Pfam" id="PF14748">
    <property type="entry name" value="P5CR_dimer"/>
    <property type="match status" value="1"/>
</dbReference>
<evidence type="ECO:0000256" key="1">
    <source>
        <dbReference type="ARBA" id="ARBA00005525"/>
    </source>
</evidence>
<dbReference type="RefSeq" id="WP_222198648.1">
    <property type="nucleotide sequence ID" value="NZ_JAIMFO010000004.1"/>
</dbReference>
<comment type="catalytic activity">
    <reaction evidence="4 6">
        <text>L-proline + NADP(+) = (S)-1-pyrroline-5-carboxylate + NADPH + 2 H(+)</text>
        <dbReference type="Rhea" id="RHEA:14109"/>
        <dbReference type="ChEBI" id="CHEBI:15378"/>
        <dbReference type="ChEBI" id="CHEBI:17388"/>
        <dbReference type="ChEBI" id="CHEBI:57783"/>
        <dbReference type="ChEBI" id="CHEBI:58349"/>
        <dbReference type="ChEBI" id="CHEBI:60039"/>
        <dbReference type="EC" id="1.5.1.2"/>
    </reaction>
</comment>
<dbReference type="InterPro" id="IPR036291">
    <property type="entry name" value="NAD(P)-bd_dom_sf"/>
</dbReference>
<reference evidence="9 10" key="1">
    <citation type="submission" date="2021-08" db="EMBL/GenBank/DDBJ databases">
        <title>Collinsella faecalis sp. nov. isolated from swine faeces.</title>
        <authorList>
            <person name="Oh B.S."/>
            <person name="Lee J.H."/>
        </authorList>
    </citation>
    <scope>NUCLEOTIDE SEQUENCE [LARGE SCALE GENOMIC DNA]</scope>
    <source>
        <strain evidence="9 10">AGMB00827</strain>
    </source>
</reference>
<evidence type="ECO:0000259" key="7">
    <source>
        <dbReference type="Pfam" id="PF03807"/>
    </source>
</evidence>
<dbReference type="GO" id="GO:0004735">
    <property type="term" value="F:pyrroline-5-carboxylate reductase activity"/>
    <property type="evidence" value="ECO:0007669"/>
    <property type="project" value="UniProtKB-EC"/>
</dbReference>
<keyword evidence="2 4" id="KW-0521">NADP</keyword>
<name>A0ABS7MIS3_9ACTN</name>
<evidence type="ECO:0000256" key="5">
    <source>
        <dbReference type="NCBIfam" id="TIGR00112"/>
    </source>
</evidence>
<comment type="similarity">
    <text evidence="1 4 6">Belongs to the pyrroline-5-carboxylate reductase family.</text>
</comment>
<dbReference type="EC" id="1.5.1.2" evidence="4 5"/>
<dbReference type="EMBL" id="JAIMFO010000004">
    <property type="protein sequence ID" value="MBY4796928.1"/>
    <property type="molecule type" value="Genomic_DNA"/>
</dbReference>
<comment type="subcellular location">
    <subcellularLocation>
        <location evidence="4">Cytoplasm</location>
    </subcellularLocation>
</comment>
<dbReference type="PROSITE" id="PS00521">
    <property type="entry name" value="P5CR"/>
    <property type="match status" value="1"/>
</dbReference>
<comment type="caution">
    <text evidence="9">The sequence shown here is derived from an EMBL/GenBank/DDBJ whole genome shotgun (WGS) entry which is preliminary data.</text>
</comment>
<dbReference type="InterPro" id="IPR029036">
    <property type="entry name" value="P5CR_dimer"/>
</dbReference>
<feature type="domain" description="Pyrroline-5-carboxylate reductase catalytic N-terminal" evidence="7">
    <location>
        <begin position="4"/>
        <end position="99"/>
    </location>
</feature>
<dbReference type="SUPFAM" id="SSF48179">
    <property type="entry name" value="6-phosphogluconate dehydrogenase C-terminal domain-like"/>
    <property type="match status" value="1"/>
</dbReference>
<dbReference type="InterPro" id="IPR008927">
    <property type="entry name" value="6-PGluconate_DH-like_C_sf"/>
</dbReference>
<keyword evidence="4 6" id="KW-0641">Proline biosynthesis</keyword>
<dbReference type="InterPro" id="IPR000304">
    <property type="entry name" value="Pyrroline-COOH_reductase"/>
</dbReference>
<dbReference type="Gene3D" id="3.40.50.720">
    <property type="entry name" value="NAD(P)-binding Rossmann-like Domain"/>
    <property type="match status" value="1"/>
</dbReference>
<evidence type="ECO:0000313" key="9">
    <source>
        <dbReference type="EMBL" id="MBY4796928.1"/>
    </source>
</evidence>
<evidence type="ECO:0000259" key="8">
    <source>
        <dbReference type="Pfam" id="PF14748"/>
    </source>
</evidence>
<dbReference type="PANTHER" id="PTHR11645">
    <property type="entry name" value="PYRROLINE-5-CARBOXYLATE REDUCTASE"/>
    <property type="match status" value="1"/>
</dbReference>
<dbReference type="PANTHER" id="PTHR11645:SF0">
    <property type="entry name" value="PYRROLINE-5-CARBOXYLATE REDUCTASE 3"/>
    <property type="match status" value="1"/>
</dbReference>
<evidence type="ECO:0000313" key="10">
    <source>
        <dbReference type="Proteomes" id="UP000700908"/>
    </source>
</evidence>
<evidence type="ECO:0000256" key="3">
    <source>
        <dbReference type="ARBA" id="ARBA00023002"/>
    </source>
</evidence>
<evidence type="ECO:0000256" key="6">
    <source>
        <dbReference type="RuleBase" id="RU003903"/>
    </source>
</evidence>
<evidence type="ECO:0000256" key="2">
    <source>
        <dbReference type="ARBA" id="ARBA00022857"/>
    </source>
</evidence>
<feature type="domain" description="Pyrroline-5-carboxylate reductase dimerisation" evidence="8">
    <location>
        <begin position="162"/>
        <end position="266"/>
    </location>
</feature>
<gene>
    <name evidence="4 9" type="primary">proC</name>
    <name evidence="9" type="ORF">K6V98_00910</name>
</gene>
<protein>
    <recommendedName>
        <fullName evidence="4 5">Pyrroline-5-carboxylate reductase</fullName>
        <shortName evidence="4">P5C reductase</shortName>
        <shortName evidence="4">P5CR</shortName>
        <ecNumber evidence="4 5">1.5.1.2</ecNumber>
    </recommendedName>
    <alternativeName>
        <fullName evidence="4">PCA reductase</fullName>
    </alternativeName>
</protein>
<keyword evidence="4 6" id="KW-0028">Amino-acid biosynthesis</keyword>
<accession>A0ABS7MIS3</accession>
<sequence length="267" mass="27734">MKKKISLIGCGNMGSAMIRGIVRAGITDPSLIMLSDASLVSAERLASELGGHGTADNTLAVRDADIIILAVKPQVLDQVVAPLASAIPDHALVISVAAGISLAHLENLLGSHHKIVRVMPNLPAMVGAGMSAYSPNPQVNSDELEVTKTLLQSFGEADIVDESLMDAVAAVSGSGPAYLCLFIEALADAAVREGMSRKMAYAFTEQMVLGTAAYLRQTKTHPAELKDLVSSPAGTTIAAVEALEAHGMRSAVMAAVHACAQRSRELG</sequence>